<proteinExistence type="inferred from homology"/>
<dbReference type="GO" id="GO:0045329">
    <property type="term" value="P:carnitine biosynthetic process"/>
    <property type="evidence" value="ECO:0007669"/>
    <property type="project" value="UniProtKB-KW"/>
</dbReference>
<evidence type="ECO:0000256" key="8">
    <source>
        <dbReference type="ARBA" id="ARBA00023002"/>
    </source>
</evidence>
<dbReference type="GO" id="GO:0005739">
    <property type="term" value="C:mitochondrion"/>
    <property type="evidence" value="ECO:0007669"/>
    <property type="project" value="TreeGrafter"/>
</dbReference>
<feature type="domain" description="TauD/TfdA-like" evidence="10">
    <location>
        <begin position="48"/>
        <end position="288"/>
    </location>
</feature>
<dbReference type="InterPro" id="IPR050411">
    <property type="entry name" value="AlphaKG_dependent_hydroxylases"/>
</dbReference>
<evidence type="ECO:0000256" key="1">
    <source>
        <dbReference type="ARBA" id="ARBA00001954"/>
    </source>
</evidence>
<reference evidence="11" key="1">
    <citation type="submission" date="2021-12" db="EMBL/GenBank/DDBJ databases">
        <authorList>
            <person name="King R."/>
        </authorList>
    </citation>
    <scope>NUCLEOTIDE SEQUENCE</scope>
</reference>
<evidence type="ECO:0000256" key="5">
    <source>
        <dbReference type="ARBA" id="ARBA00022723"/>
    </source>
</evidence>
<dbReference type="GO" id="GO:0046872">
    <property type="term" value="F:metal ion binding"/>
    <property type="evidence" value="ECO:0007669"/>
    <property type="project" value="UniProtKB-KW"/>
</dbReference>
<evidence type="ECO:0000313" key="11">
    <source>
        <dbReference type="EMBL" id="CAH0386180.1"/>
    </source>
</evidence>
<comment type="cofactor">
    <cofactor evidence="1">
        <name>Fe(2+)</name>
        <dbReference type="ChEBI" id="CHEBI:29033"/>
    </cofactor>
</comment>
<dbReference type="EMBL" id="OU963864">
    <property type="protein sequence ID" value="CAH0386180.1"/>
    <property type="molecule type" value="Genomic_DNA"/>
</dbReference>
<dbReference type="FunFam" id="3.60.130.10:FF:000001">
    <property type="entry name" value="Trimethyllysine dioxygenase, mitochondrial"/>
    <property type="match status" value="1"/>
</dbReference>
<keyword evidence="6" id="KW-0124">Carnitine biosynthesis</keyword>
<dbReference type="Proteomes" id="UP001152759">
    <property type="component" value="Chromosome 3"/>
</dbReference>
<comment type="pathway">
    <text evidence="3">Amine and polyamine biosynthesis; carnitine biosynthesis.</text>
</comment>
<dbReference type="PANTHER" id="PTHR10696:SF33">
    <property type="entry name" value="GAMMA-BUTYROBETAINE DIOXYGENASE"/>
    <property type="match status" value="1"/>
</dbReference>
<dbReference type="Gene3D" id="3.60.130.10">
    <property type="entry name" value="Clavaminate synthase-like"/>
    <property type="match status" value="1"/>
</dbReference>
<gene>
    <name evidence="11" type="ORF">BEMITA_LOCUS5330</name>
</gene>
<keyword evidence="7" id="KW-0223">Dioxygenase</keyword>
<evidence type="ECO:0000259" key="10">
    <source>
        <dbReference type="Pfam" id="PF02668"/>
    </source>
</evidence>
<evidence type="ECO:0000256" key="7">
    <source>
        <dbReference type="ARBA" id="ARBA00022964"/>
    </source>
</evidence>
<dbReference type="Pfam" id="PF02668">
    <property type="entry name" value="TauD"/>
    <property type="match status" value="1"/>
</dbReference>
<dbReference type="AlphaFoldDB" id="A0A9P0F012"/>
<keyword evidence="12" id="KW-1185">Reference proteome</keyword>
<dbReference type="InterPro" id="IPR042098">
    <property type="entry name" value="TauD-like_sf"/>
</dbReference>
<evidence type="ECO:0000256" key="3">
    <source>
        <dbReference type="ARBA" id="ARBA00005022"/>
    </source>
</evidence>
<dbReference type="GO" id="GO:0051213">
    <property type="term" value="F:dioxygenase activity"/>
    <property type="evidence" value="ECO:0007669"/>
    <property type="project" value="UniProtKB-KW"/>
</dbReference>
<organism evidence="11 12">
    <name type="scientific">Bemisia tabaci</name>
    <name type="common">Sweetpotato whitefly</name>
    <name type="synonym">Aleurodes tabaci</name>
    <dbReference type="NCBI Taxonomy" id="7038"/>
    <lineage>
        <taxon>Eukaryota</taxon>
        <taxon>Metazoa</taxon>
        <taxon>Ecdysozoa</taxon>
        <taxon>Arthropoda</taxon>
        <taxon>Hexapoda</taxon>
        <taxon>Insecta</taxon>
        <taxon>Pterygota</taxon>
        <taxon>Neoptera</taxon>
        <taxon>Paraneoptera</taxon>
        <taxon>Hemiptera</taxon>
        <taxon>Sternorrhyncha</taxon>
        <taxon>Aleyrodoidea</taxon>
        <taxon>Aleyrodidae</taxon>
        <taxon>Aleyrodinae</taxon>
        <taxon>Bemisia</taxon>
    </lineage>
</organism>
<sequence length="309" mass="35761">MVITVIFPWSGSKNAVSTLTLKTHTSEETTNSRGKPWSARSFPEIFKKYDYRAIIEDDRVLLDWLTHLITYGVALIENSGVELGTIKILARRVAFLRRTQYGETFYVEAKEGATNSAYKAAALQLHVDLPYNRYMPEILFLHCILQSKQKEGGESHLTDCLHVGQEMKASHPKMYDILRSVEVDWSDIGEDSGYEFHAIHREPVVCENKDGEIRRVNFSQPQRDNHFNIPAEDVDSWYEAWSLFVQQVHNSENRALFRLTEGDILVFDNTRLVHGRTAFNDSRILEGGYMDWDLAHSRMRILRKQLHVE</sequence>
<name>A0A9P0F012_BEMTA</name>
<protein>
    <recommendedName>
        <fullName evidence="10">TauD/TfdA-like domain-containing protein</fullName>
    </recommendedName>
</protein>
<dbReference type="InterPro" id="IPR003819">
    <property type="entry name" value="TauD/TfdA-like"/>
</dbReference>
<evidence type="ECO:0000256" key="2">
    <source>
        <dbReference type="ARBA" id="ARBA00001961"/>
    </source>
</evidence>
<keyword evidence="5" id="KW-0479">Metal-binding</keyword>
<evidence type="ECO:0000256" key="9">
    <source>
        <dbReference type="ARBA" id="ARBA00023004"/>
    </source>
</evidence>
<evidence type="ECO:0000256" key="6">
    <source>
        <dbReference type="ARBA" id="ARBA00022873"/>
    </source>
</evidence>
<accession>A0A9P0F012</accession>
<dbReference type="SUPFAM" id="SSF51197">
    <property type="entry name" value="Clavaminate synthase-like"/>
    <property type="match status" value="1"/>
</dbReference>
<evidence type="ECO:0000313" key="12">
    <source>
        <dbReference type="Proteomes" id="UP001152759"/>
    </source>
</evidence>
<evidence type="ECO:0000256" key="4">
    <source>
        <dbReference type="ARBA" id="ARBA00008654"/>
    </source>
</evidence>
<dbReference type="PANTHER" id="PTHR10696">
    <property type="entry name" value="GAMMA-BUTYROBETAINE HYDROXYLASE-RELATED"/>
    <property type="match status" value="1"/>
</dbReference>
<comment type="cofactor">
    <cofactor evidence="2">
        <name>L-ascorbate</name>
        <dbReference type="ChEBI" id="CHEBI:38290"/>
    </cofactor>
</comment>
<keyword evidence="8" id="KW-0560">Oxidoreductase</keyword>
<comment type="similarity">
    <text evidence="4">Belongs to the gamma-BBH/TMLD family.</text>
</comment>
<dbReference type="CDD" id="cd00250">
    <property type="entry name" value="CAS_like"/>
    <property type="match status" value="1"/>
</dbReference>
<keyword evidence="9" id="KW-0408">Iron</keyword>